<evidence type="ECO:0000313" key="2">
    <source>
        <dbReference type="RefSeq" id="XP_074214135.1"/>
    </source>
</evidence>
<reference evidence="2" key="1">
    <citation type="submission" date="2025-08" db="UniProtKB">
        <authorList>
            <consortium name="RefSeq"/>
        </authorList>
    </citation>
    <scope>IDENTIFICATION</scope>
    <source>
        <tissue evidence="2">Blood</tissue>
    </source>
</reference>
<proteinExistence type="predicted"/>
<accession>A0AC58PVS3</accession>
<protein>
    <submittedName>
        <fullName evidence="2">Kinesin-1 heavy chain</fullName>
    </submittedName>
</protein>
<sequence>MCRFRPLKESEVTPGDKYVGKFQGEDTVMIASKPYAFDRVFQSNTSQEQVYNDCAKKIVKGIQRNHICVWTDLLWEDAYSGG</sequence>
<evidence type="ECO:0000313" key="1">
    <source>
        <dbReference type="Proteomes" id="UP001732780"/>
    </source>
</evidence>
<dbReference type="RefSeq" id="XP_074214135.1">
    <property type="nucleotide sequence ID" value="XM_074358034.1"/>
</dbReference>
<dbReference type="Proteomes" id="UP001732780">
    <property type="component" value="Chromosome 35"/>
</dbReference>
<gene>
    <name evidence="2" type="primary">LOC105084153</name>
</gene>
<name>A0AC58PVS3_CAMBA</name>
<organism evidence="1 2">
    <name type="scientific">Camelus bactrianus</name>
    <name type="common">Bactrian camel</name>
    <dbReference type="NCBI Taxonomy" id="9837"/>
    <lineage>
        <taxon>Eukaryota</taxon>
        <taxon>Metazoa</taxon>
        <taxon>Chordata</taxon>
        <taxon>Craniata</taxon>
        <taxon>Vertebrata</taxon>
        <taxon>Euteleostomi</taxon>
        <taxon>Mammalia</taxon>
        <taxon>Eutheria</taxon>
        <taxon>Laurasiatheria</taxon>
        <taxon>Artiodactyla</taxon>
        <taxon>Tylopoda</taxon>
        <taxon>Camelidae</taxon>
        <taxon>Camelus</taxon>
    </lineage>
</organism>
<keyword evidence="1" id="KW-1185">Reference proteome</keyword>